<organism evidence="1 2">
    <name type="scientific">Aerosakkonema funiforme FACHB-1375</name>
    <dbReference type="NCBI Taxonomy" id="2949571"/>
    <lineage>
        <taxon>Bacteria</taxon>
        <taxon>Bacillati</taxon>
        <taxon>Cyanobacteriota</taxon>
        <taxon>Cyanophyceae</taxon>
        <taxon>Oscillatoriophycideae</taxon>
        <taxon>Aerosakkonematales</taxon>
        <taxon>Aerosakkonemataceae</taxon>
        <taxon>Aerosakkonema</taxon>
    </lineage>
</organism>
<name>A0A926VB59_9CYAN</name>
<evidence type="ECO:0000313" key="2">
    <source>
        <dbReference type="Proteomes" id="UP000641646"/>
    </source>
</evidence>
<evidence type="ECO:0000313" key="1">
    <source>
        <dbReference type="EMBL" id="MBD2180634.1"/>
    </source>
</evidence>
<keyword evidence="2" id="KW-1185">Reference proteome</keyword>
<proteinExistence type="predicted"/>
<dbReference type="Proteomes" id="UP000641646">
    <property type="component" value="Unassembled WGS sequence"/>
</dbReference>
<dbReference type="AlphaFoldDB" id="A0A926VB59"/>
<comment type="caution">
    <text evidence="1">The sequence shown here is derived from an EMBL/GenBank/DDBJ whole genome shotgun (WGS) entry which is preliminary data.</text>
</comment>
<sequence length="73" mass="8254">MDASRVRDRSLLKNSYSCSRIGNVTTKIETFVASCDRVFTVLDEPQDLADKPDAVTLPIRTDWKLFSSAIEFL</sequence>
<gene>
    <name evidence="1" type="ORF">H6G03_05870</name>
</gene>
<protein>
    <submittedName>
        <fullName evidence="1">Uncharacterized protein</fullName>
    </submittedName>
</protein>
<accession>A0A926VB59</accession>
<dbReference type="EMBL" id="JACJPW010000010">
    <property type="protein sequence ID" value="MBD2180634.1"/>
    <property type="molecule type" value="Genomic_DNA"/>
</dbReference>
<reference evidence="1" key="2">
    <citation type="submission" date="2020-08" db="EMBL/GenBank/DDBJ databases">
        <authorList>
            <person name="Chen M."/>
            <person name="Teng W."/>
            <person name="Zhao L."/>
            <person name="Hu C."/>
            <person name="Zhou Y."/>
            <person name="Han B."/>
            <person name="Song L."/>
            <person name="Shu W."/>
        </authorList>
    </citation>
    <scope>NUCLEOTIDE SEQUENCE</scope>
    <source>
        <strain evidence="1">FACHB-1375</strain>
    </source>
</reference>
<dbReference type="RefSeq" id="WP_190463039.1">
    <property type="nucleotide sequence ID" value="NZ_JACJPW010000010.1"/>
</dbReference>
<reference evidence="1" key="1">
    <citation type="journal article" date="2015" name="ISME J.">
        <title>Draft Genome Sequence of Streptomyces incarnatus NRRL8089, which Produces the Nucleoside Antibiotic Sinefungin.</title>
        <authorList>
            <person name="Oshima K."/>
            <person name="Hattori M."/>
            <person name="Shimizu H."/>
            <person name="Fukuda K."/>
            <person name="Nemoto M."/>
            <person name="Inagaki K."/>
            <person name="Tamura T."/>
        </authorList>
    </citation>
    <scope>NUCLEOTIDE SEQUENCE</scope>
    <source>
        <strain evidence="1">FACHB-1375</strain>
    </source>
</reference>